<organism evidence="18 19">
    <name type="scientific">Paenibacillus hemerocallicola</name>
    <dbReference type="NCBI Taxonomy" id="1172614"/>
    <lineage>
        <taxon>Bacteria</taxon>
        <taxon>Bacillati</taxon>
        <taxon>Bacillota</taxon>
        <taxon>Bacilli</taxon>
        <taxon>Bacillales</taxon>
        <taxon>Paenibacillaceae</taxon>
        <taxon>Paenibacillus</taxon>
    </lineage>
</organism>
<feature type="modified residue" description="4-aspartylphosphate" evidence="14">
    <location>
        <position position="369"/>
    </location>
</feature>
<dbReference type="RefSeq" id="WP_139600498.1">
    <property type="nucleotide sequence ID" value="NZ_VDCQ01000002.1"/>
</dbReference>
<dbReference type="FunFam" id="3.30.565.10:FF:000010">
    <property type="entry name" value="Sensor histidine kinase RcsC"/>
    <property type="match status" value="1"/>
</dbReference>
<protein>
    <recommendedName>
        <fullName evidence="13">Circadian input-output histidine kinase CikA</fullName>
        <ecNumber evidence="4">2.7.13.3</ecNumber>
    </recommendedName>
</protein>
<dbReference type="SUPFAM" id="SSF52172">
    <property type="entry name" value="CheY-like"/>
    <property type="match status" value="2"/>
</dbReference>
<dbReference type="PROSITE" id="PS50109">
    <property type="entry name" value="HIS_KIN"/>
    <property type="match status" value="1"/>
</dbReference>
<dbReference type="InterPro" id="IPR005467">
    <property type="entry name" value="His_kinase_dom"/>
</dbReference>
<keyword evidence="8" id="KW-0418">Kinase</keyword>
<evidence type="ECO:0000259" key="16">
    <source>
        <dbReference type="PROSITE" id="PS50109"/>
    </source>
</evidence>
<dbReference type="EMBL" id="VDCQ01000002">
    <property type="protein sequence ID" value="TNJ67991.1"/>
    <property type="molecule type" value="Genomic_DNA"/>
</dbReference>
<keyword evidence="12" id="KW-0131">Cell cycle</keyword>
<evidence type="ECO:0000313" key="18">
    <source>
        <dbReference type="EMBL" id="TNJ67991.1"/>
    </source>
</evidence>
<feature type="domain" description="Response regulatory" evidence="17">
    <location>
        <begin position="440"/>
        <end position="552"/>
    </location>
</feature>
<dbReference type="GO" id="GO:0009927">
    <property type="term" value="F:histidine phosphotransfer kinase activity"/>
    <property type="evidence" value="ECO:0007669"/>
    <property type="project" value="TreeGrafter"/>
</dbReference>
<dbReference type="AlphaFoldDB" id="A0A5C4TG17"/>
<dbReference type="SMART" id="SM00388">
    <property type="entry name" value="HisKA"/>
    <property type="match status" value="1"/>
</dbReference>
<comment type="subcellular location">
    <subcellularLocation>
        <location evidence="2">Membrane</location>
    </subcellularLocation>
</comment>
<dbReference type="CDD" id="cd00082">
    <property type="entry name" value="HisKA"/>
    <property type="match status" value="1"/>
</dbReference>
<evidence type="ECO:0000256" key="13">
    <source>
        <dbReference type="ARBA" id="ARBA00074306"/>
    </source>
</evidence>
<dbReference type="PANTHER" id="PTHR43047:SF72">
    <property type="entry name" value="OSMOSENSING HISTIDINE PROTEIN KINASE SLN1"/>
    <property type="match status" value="1"/>
</dbReference>
<dbReference type="GO" id="GO:0000155">
    <property type="term" value="F:phosphorelay sensor kinase activity"/>
    <property type="evidence" value="ECO:0007669"/>
    <property type="project" value="InterPro"/>
</dbReference>
<dbReference type="GO" id="GO:0005886">
    <property type="term" value="C:plasma membrane"/>
    <property type="evidence" value="ECO:0007669"/>
    <property type="project" value="TreeGrafter"/>
</dbReference>
<evidence type="ECO:0000256" key="9">
    <source>
        <dbReference type="ARBA" id="ARBA00022840"/>
    </source>
</evidence>
<evidence type="ECO:0000256" key="7">
    <source>
        <dbReference type="ARBA" id="ARBA00022741"/>
    </source>
</evidence>
<dbReference type="Pfam" id="PF00512">
    <property type="entry name" value="HisKA"/>
    <property type="match status" value="1"/>
</dbReference>
<evidence type="ECO:0000256" key="10">
    <source>
        <dbReference type="ARBA" id="ARBA00023012"/>
    </source>
</evidence>
<dbReference type="FunFam" id="1.10.287.130:FF:000038">
    <property type="entry name" value="Sensory transduction histidine kinase"/>
    <property type="match status" value="1"/>
</dbReference>
<keyword evidence="9" id="KW-0067">ATP-binding</keyword>
<keyword evidence="7" id="KW-0547">Nucleotide-binding</keyword>
<proteinExistence type="inferred from homology"/>
<feature type="domain" description="Histidine kinase" evidence="16">
    <location>
        <begin position="77"/>
        <end position="298"/>
    </location>
</feature>
<dbReference type="Proteomes" id="UP000307943">
    <property type="component" value="Unassembled WGS sequence"/>
</dbReference>
<feature type="domain" description="Response regulatory" evidence="17">
    <location>
        <begin position="320"/>
        <end position="433"/>
    </location>
</feature>
<evidence type="ECO:0000256" key="5">
    <source>
        <dbReference type="ARBA" id="ARBA00022553"/>
    </source>
</evidence>
<evidence type="ECO:0000256" key="12">
    <source>
        <dbReference type="ARBA" id="ARBA00023306"/>
    </source>
</evidence>
<evidence type="ECO:0000256" key="14">
    <source>
        <dbReference type="PROSITE-ProRule" id="PRU00169"/>
    </source>
</evidence>
<comment type="caution">
    <text evidence="18">The sequence shown here is derived from an EMBL/GenBank/DDBJ whole genome shotgun (WGS) entry which is preliminary data.</text>
</comment>
<dbReference type="Gene3D" id="3.30.565.10">
    <property type="entry name" value="Histidine kinase-like ATPase, C-terminal domain"/>
    <property type="match status" value="1"/>
</dbReference>
<keyword evidence="11" id="KW-0472">Membrane</keyword>
<evidence type="ECO:0000259" key="17">
    <source>
        <dbReference type="PROSITE" id="PS50110"/>
    </source>
</evidence>
<dbReference type="Pfam" id="PF02518">
    <property type="entry name" value="HATPase_c"/>
    <property type="match status" value="1"/>
</dbReference>
<comment type="catalytic activity">
    <reaction evidence="1">
        <text>ATP + protein L-histidine = ADP + protein N-phospho-L-histidine.</text>
        <dbReference type="EC" id="2.7.13.3"/>
    </reaction>
</comment>
<dbReference type="InterPro" id="IPR011006">
    <property type="entry name" value="CheY-like_superfamily"/>
</dbReference>
<feature type="modified residue" description="4-aspartylphosphate" evidence="14">
    <location>
        <position position="489"/>
    </location>
</feature>
<dbReference type="EC" id="2.7.13.3" evidence="4"/>
<evidence type="ECO:0000256" key="6">
    <source>
        <dbReference type="ARBA" id="ARBA00022679"/>
    </source>
</evidence>
<evidence type="ECO:0000256" key="11">
    <source>
        <dbReference type="ARBA" id="ARBA00023136"/>
    </source>
</evidence>
<sequence length="563" mass="62622">MSDIEVLRRQLEREKRARKEAEKIAEQKTREIFIANQELQKFNDSLEELVKERTAELAKARDEAIEASLFKSQFLANMSHELRTPLNAIIGYSEMLIEDAEDSGDTAIAGDLEKINTAGKHLLSLINDILDLSKIEAGKMDMFIERCDLSAVVHDVLTTVHPLLVKNNNRLEVDAVPDIVTNTDVTKLRQILLNLLSNASKFTTNGTIRVSVSRQMKGDRRGFLISVADTGIGMTSEQLDSLFQAFTQGDSSTTRKYGGTGLGLAISQRFCEMMGGKISVESVYGEGSTFNVWLPKQTDPLEDVRELHSPSSFGEGGSCKLLVIDDDQAIIDLMKWYAGKEKWSIATAMNGKEGLRLAKEWHPHMITLDVLMPGMDGWSVLTALKNDPELADIPVMMLSMTNDKSLGYALGASEFLTKPIQRERLVPVLSKYMPDPEAGSILVIEDDETTGEMMTKLLEREGYTAGSAGNGRIALERLEISAPKLILLDLMMPEMDGFEFVTRLRKHEKWSSIPVIVVTAKHITEEDRLRLNGYVSKIIQKGAFSKQELLQEISSLISGCSCK</sequence>
<dbReference type="InterPro" id="IPR036097">
    <property type="entry name" value="HisK_dim/P_sf"/>
</dbReference>
<dbReference type="InterPro" id="IPR004358">
    <property type="entry name" value="Sig_transdc_His_kin-like_C"/>
</dbReference>
<comment type="similarity">
    <text evidence="3">In the N-terminal section; belongs to the phytochrome family.</text>
</comment>
<dbReference type="Pfam" id="PF00072">
    <property type="entry name" value="Response_reg"/>
    <property type="match status" value="2"/>
</dbReference>
<dbReference type="SUPFAM" id="SSF47384">
    <property type="entry name" value="Homodimeric domain of signal transducing histidine kinase"/>
    <property type="match status" value="1"/>
</dbReference>
<evidence type="ECO:0000256" key="15">
    <source>
        <dbReference type="SAM" id="Coils"/>
    </source>
</evidence>
<keyword evidence="19" id="KW-1185">Reference proteome</keyword>
<evidence type="ECO:0000256" key="8">
    <source>
        <dbReference type="ARBA" id="ARBA00022777"/>
    </source>
</evidence>
<dbReference type="SMART" id="SM00387">
    <property type="entry name" value="HATPase_c"/>
    <property type="match status" value="1"/>
</dbReference>
<name>A0A5C4TG17_9BACL</name>
<reference evidence="18 19" key="1">
    <citation type="submission" date="2019-05" db="EMBL/GenBank/DDBJ databases">
        <title>We sequenced the genome of Paenibacillus hemerocallicola KCTC 33185 for further insight into its adaptation and study the phylogeny of Paenibacillus.</title>
        <authorList>
            <person name="Narsing Rao M.P."/>
        </authorList>
    </citation>
    <scope>NUCLEOTIDE SEQUENCE [LARGE SCALE GENOMIC DNA]</scope>
    <source>
        <strain evidence="18 19">KCTC 33185</strain>
    </source>
</reference>
<gene>
    <name evidence="18" type="ORF">FE784_02310</name>
</gene>
<dbReference type="PANTHER" id="PTHR43047">
    <property type="entry name" value="TWO-COMPONENT HISTIDINE PROTEIN KINASE"/>
    <property type="match status" value="1"/>
</dbReference>
<keyword evidence="5 14" id="KW-0597">Phosphoprotein</keyword>
<evidence type="ECO:0000313" key="19">
    <source>
        <dbReference type="Proteomes" id="UP000307943"/>
    </source>
</evidence>
<dbReference type="OrthoDB" id="9803190at2"/>
<dbReference type="InterPro" id="IPR003661">
    <property type="entry name" value="HisK_dim/P_dom"/>
</dbReference>
<dbReference type="InterPro" id="IPR001789">
    <property type="entry name" value="Sig_transdc_resp-reg_receiver"/>
</dbReference>
<dbReference type="PRINTS" id="PR00344">
    <property type="entry name" value="BCTRLSENSOR"/>
</dbReference>
<dbReference type="PROSITE" id="PS50110">
    <property type="entry name" value="RESPONSE_REGULATORY"/>
    <property type="match status" value="2"/>
</dbReference>
<accession>A0A5C4TG17</accession>
<evidence type="ECO:0000256" key="3">
    <source>
        <dbReference type="ARBA" id="ARBA00006402"/>
    </source>
</evidence>
<keyword evidence="6" id="KW-0808">Transferase</keyword>
<dbReference type="SUPFAM" id="SSF55874">
    <property type="entry name" value="ATPase domain of HSP90 chaperone/DNA topoisomerase II/histidine kinase"/>
    <property type="match status" value="1"/>
</dbReference>
<evidence type="ECO:0000256" key="2">
    <source>
        <dbReference type="ARBA" id="ARBA00004370"/>
    </source>
</evidence>
<keyword evidence="15" id="KW-0175">Coiled coil</keyword>
<feature type="coiled-coil region" evidence="15">
    <location>
        <begin position="4"/>
        <end position="63"/>
    </location>
</feature>
<dbReference type="CDD" id="cd16922">
    <property type="entry name" value="HATPase_EvgS-ArcB-TorS-like"/>
    <property type="match status" value="1"/>
</dbReference>
<evidence type="ECO:0000256" key="4">
    <source>
        <dbReference type="ARBA" id="ARBA00012438"/>
    </source>
</evidence>
<dbReference type="SMART" id="SM00448">
    <property type="entry name" value="REC"/>
    <property type="match status" value="2"/>
</dbReference>
<dbReference type="CDD" id="cd17574">
    <property type="entry name" value="REC_OmpR"/>
    <property type="match status" value="1"/>
</dbReference>
<dbReference type="InterPro" id="IPR003594">
    <property type="entry name" value="HATPase_dom"/>
</dbReference>
<keyword evidence="10" id="KW-0902">Two-component regulatory system</keyword>
<dbReference type="InterPro" id="IPR036890">
    <property type="entry name" value="HATPase_C_sf"/>
</dbReference>
<dbReference type="Gene3D" id="3.40.50.2300">
    <property type="match status" value="2"/>
</dbReference>
<evidence type="ECO:0000256" key="1">
    <source>
        <dbReference type="ARBA" id="ARBA00000085"/>
    </source>
</evidence>
<dbReference type="Gene3D" id="1.10.287.130">
    <property type="match status" value="1"/>
</dbReference>
<dbReference type="GO" id="GO:0005524">
    <property type="term" value="F:ATP binding"/>
    <property type="evidence" value="ECO:0007669"/>
    <property type="project" value="UniProtKB-KW"/>
</dbReference>